<dbReference type="Pfam" id="PF01844">
    <property type="entry name" value="HNH"/>
    <property type="match status" value="1"/>
</dbReference>
<keyword evidence="2" id="KW-0540">Nuclease</keyword>
<dbReference type="PANTHER" id="PTHR37827">
    <property type="entry name" value="TUDOR DOMAIN-CONTAINING PROTEIN"/>
    <property type="match status" value="1"/>
</dbReference>
<accession>A0ABT5VB68</accession>
<feature type="domain" description="HNH" evidence="1">
    <location>
        <begin position="9"/>
        <end position="48"/>
    </location>
</feature>
<gene>
    <name evidence="2" type="ORF">N7Z68_04830</name>
</gene>
<evidence type="ECO:0000259" key="1">
    <source>
        <dbReference type="Pfam" id="PF01844"/>
    </source>
</evidence>
<keyword evidence="2" id="KW-0255">Endonuclease</keyword>
<protein>
    <submittedName>
        <fullName evidence="2">HNH endonuclease</fullName>
    </submittedName>
</protein>
<name>A0ABT5VB68_9BACI</name>
<proteinExistence type="predicted"/>
<organism evidence="2 3">
    <name type="scientific">Alkalihalobacterium chitinilyticum</name>
    <dbReference type="NCBI Taxonomy" id="2980103"/>
    <lineage>
        <taxon>Bacteria</taxon>
        <taxon>Bacillati</taxon>
        <taxon>Bacillota</taxon>
        <taxon>Bacilli</taxon>
        <taxon>Bacillales</taxon>
        <taxon>Bacillaceae</taxon>
        <taxon>Alkalihalobacterium</taxon>
    </lineage>
</organism>
<reference evidence="2" key="1">
    <citation type="submission" date="2024-05" db="EMBL/GenBank/DDBJ databases">
        <title>Alkalihalobacillus sp. strain MEB203 novel alkaliphilic bacterium from Lonar Lake, India.</title>
        <authorList>
            <person name="Joshi A."/>
            <person name="Thite S."/>
            <person name="Mengade P."/>
        </authorList>
    </citation>
    <scope>NUCLEOTIDE SEQUENCE</scope>
    <source>
        <strain evidence="2">MEB 203</strain>
    </source>
</reference>
<keyword evidence="2" id="KW-0378">Hydrolase</keyword>
<dbReference type="InterPro" id="IPR002711">
    <property type="entry name" value="HNH"/>
</dbReference>
<dbReference type="EMBL" id="JAOTPO010000002">
    <property type="protein sequence ID" value="MDE5412701.1"/>
    <property type="molecule type" value="Genomic_DNA"/>
</dbReference>
<dbReference type="Proteomes" id="UP001148125">
    <property type="component" value="Unassembled WGS sequence"/>
</dbReference>
<evidence type="ECO:0000313" key="3">
    <source>
        <dbReference type="Proteomes" id="UP001148125"/>
    </source>
</evidence>
<dbReference type="RefSeq" id="WP_275117333.1">
    <property type="nucleotide sequence ID" value="NZ_JAOTPO010000002.1"/>
</dbReference>
<evidence type="ECO:0000313" key="2">
    <source>
        <dbReference type="EMBL" id="MDE5412701.1"/>
    </source>
</evidence>
<dbReference type="InterPro" id="IPR003615">
    <property type="entry name" value="HNH_nuc"/>
</dbReference>
<dbReference type="PANTHER" id="PTHR37827:SF1">
    <property type="entry name" value="HNH DOMAIN-CONTAINING PROTEIN"/>
    <property type="match status" value="1"/>
</dbReference>
<keyword evidence="3" id="KW-1185">Reference proteome</keyword>
<sequence>MGKATVGTCELCEREAVERTVHHLTPREEGGVNLPTALLCLPCHRQIHVMYSNRELAIRLNTIEKLKDDEEIKKYLKYIKKQPASKSVPVRKTRKRR</sequence>
<dbReference type="CDD" id="cd00085">
    <property type="entry name" value="HNHc"/>
    <property type="match status" value="1"/>
</dbReference>
<dbReference type="GO" id="GO:0004519">
    <property type="term" value="F:endonuclease activity"/>
    <property type="evidence" value="ECO:0007669"/>
    <property type="project" value="UniProtKB-KW"/>
</dbReference>
<comment type="caution">
    <text evidence="2">The sequence shown here is derived from an EMBL/GenBank/DDBJ whole genome shotgun (WGS) entry which is preliminary data.</text>
</comment>